<reference evidence="3" key="1">
    <citation type="journal article" date="2020" name="Stud. Mycol.">
        <title>101 Dothideomycetes genomes: a test case for predicting lifestyles and emergence of pathogens.</title>
        <authorList>
            <person name="Haridas S."/>
            <person name="Albert R."/>
            <person name="Binder M."/>
            <person name="Bloem J."/>
            <person name="Labutti K."/>
            <person name="Salamov A."/>
            <person name="Andreopoulos B."/>
            <person name="Baker S."/>
            <person name="Barry K."/>
            <person name="Bills G."/>
            <person name="Bluhm B."/>
            <person name="Cannon C."/>
            <person name="Castanera R."/>
            <person name="Culley D."/>
            <person name="Daum C."/>
            <person name="Ezra D."/>
            <person name="Gonzalez J."/>
            <person name="Henrissat B."/>
            <person name="Kuo A."/>
            <person name="Liang C."/>
            <person name="Lipzen A."/>
            <person name="Lutzoni F."/>
            <person name="Magnuson J."/>
            <person name="Mondo S."/>
            <person name="Nolan M."/>
            <person name="Ohm R."/>
            <person name="Pangilinan J."/>
            <person name="Park H.-J."/>
            <person name="Ramirez L."/>
            <person name="Alfaro M."/>
            <person name="Sun H."/>
            <person name="Tritt A."/>
            <person name="Yoshinaga Y."/>
            <person name="Zwiers L.-H."/>
            <person name="Turgeon B."/>
            <person name="Goodwin S."/>
            <person name="Spatafora J."/>
            <person name="Crous P."/>
            <person name="Grigoriev I."/>
        </authorList>
    </citation>
    <scope>NUCLEOTIDE SEQUENCE</scope>
    <source>
        <strain evidence="3">CBS 123094</strain>
    </source>
</reference>
<keyword evidence="2" id="KW-1133">Transmembrane helix</keyword>
<dbReference type="Proteomes" id="UP000799779">
    <property type="component" value="Unassembled WGS sequence"/>
</dbReference>
<evidence type="ECO:0008006" key="5">
    <source>
        <dbReference type="Google" id="ProtNLM"/>
    </source>
</evidence>
<keyword evidence="4" id="KW-1185">Reference proteome</keyword>
<evidence type="ECO:0000313" key="4">
    <source>
        <dbReference type="Proteomes" id="UP000799779"/>
    </source>
</evidence>
<sequence length="184" mass="20036">MGIPYSREINTVFEQVTPLVAAGFKVLKTTKNISIVLAVIQVLTVVFLAMILAVLVALVYCVDPGLEYERKTLVTPFFRSLARITLWDIVTKVVGGLVACVSFSPPCLSPSVLCIPDPTGIISASLFLTKGRQYADIRRVEHEGDEEANRALSELEGEKEEKEVGKKGKAKGKGKKNKGEEEGV</sequence>
<protein>
    <recommendedName>
        <fullName evidence="5">Transmembrane protein</fullName>
    </recommendedName>
</protein>
<dbReference type="EMBL" id="ML977568">
    <property type="protein sequence ID" value="KAF2004278.1"/>
    <property type="molecule type" value="Genomic_DNA"/>
</dbReference>
<dbReference type="AlphaFoldDB" id="A0A6A5WT83"/>
<keyword evidence="2" id="KW-0812">Transmembrane</keyword>
<feature type="region of interest" description="Disordered" evidence="1">
    <location>
        <begin position="142"/>
        <end position="184"/>
    </location>
</feature>
<gene>
    <name evidence="3" type="ORF">P154DRAFT_55751</name>
</gene>
<proteinExistence type="predicted"/>
<evidence type="ECO:0000256" key="1">
    <source>
        <dbReference type="SAM" id="MobiDB-lite"/>
    </source>
</evidence>
<organism evidence="3 4">
    <name type="scientific">Amniculicola lignicola CBS 123094</name>
    <dbReference type="NCBI Taxonomy" id="1392246"/>
    <lineage>
        <taxon>Eukaryota</taxon>
        <taxon>Fungi</taxon>
        <taxon>Dikarya</taxon>
        <taxon>Ascomycota</taxon>
        <taxon>Pezizomycotina</taxon>
        <taxon>Dothideomycetes</taxon>
        <taxon>Pleosporomycetidae</taxon>
        <taxon>Pleosporales</taxon>
        <taxon>Amniculicolaceae</taxon>
        <taxon>Amniculicola</taxon>
    </lineage>
</organism>
<feature type="transmembrane region" description="Helical" evidence="2">
    <location>
        <begin position="33"/>
        <end position="62"/>
    </location>
</feature>
<accession>A0A6A5WT83</accession>
<evidence type="ECO:0000313" key="3">
    <source>
        <dbReference type="EMBL" id="KAF2004278.1"/>
    </source>
</evidence>
<keyword evidence="2" id="KW-0472">Membrane</keyword>
<feature type="compositionally biased region" description="Basic residues" evidence="1">
    <location>
        <begin position="167"/>
        <end position="176"/>
    </location>
</feature>
<dbReference type="OrthoDB" id="3647at2759"/>
<name>A0A6A5WT83_9PLEO</name>
<evidence type="ECO:0000256" key="2">
    <source>
        <dbReference type="SAM" id="Phobius"/>
    </source>
</evidence>